<dbReference type="Pfam" id="PF19822">
    <property type="entry name" value="DUF6304"/>
    <property type="match status" value="1"/>
</dbReference>
<dbReference type="InterPro" id="IPR046271">
    <property type="entry name" value="DUF6304"/>
</dbReference>
<dbReference type="EMBL" id="LMWJ01000007">
    <property type="protein sequence ID" value="KUM78445.1"/>
    <property type="molecule type" value="Genomic_DNA"/>
</dbReference>
<dbReference type="AlphaFoldDB" id="A0A117PF03"/>
<accession>A0A117PF03</accession>
<keyword evidence="2" id="KW-1185">Reference proteome</keyword>
<dbReference type="OrthoDB" id="653307at2"/>
<reference evidence="1 2" key="1">
    <citation type="submission" date="2015-10" db="EMBL/GenBank/DDBJ databases">
        <title>Draft genome sequence of Streptomyces curacoi DSM 40107, type strain for the species Streptomyces curacoi.</title>
        <authorList>
            <person name="Ruckert C."/>
            <person name="Winkler A."/>
            <person name="Kalinowski J."/>
            <person name="Kampfer P."/>
            <person name="Glaeser S."/>
        </authorList>
    </citation>
    <scope>NUCLEOTIDE SEQUENCE [LARGE SCALE GENOMIC DNA]</scope>
    <source>
        <strain evidence="1 2">DSM 40107</strain>
    </source>
</reference>
<gene>
    <name evidence="1" type="ORF">AQI70_13325</name>
</gene>
<proteinExistence type="predicted"/>
<dbReference type="Proteomes" id="UP000054024">
    <property type="component" value="Unassembled WGS sequence"/>
</dbReference>
<dbReference type="STRING" id="146536.AQI70_13325"/>
<evidence type="ECO:0000313" key="1">
    <source>
        <dbReference type="EMBL" id="KUM78445.1"/>
    </source>
</evidence>
<name>A0A117PF03_9ACTN</name>
<comment type="caution">
    <text evidence="1">The sequence shown here is derived from an EMBL/GenBank/DDBJ whole genome shotgun (WGS) entry which is preliminary data.</text>
</comment>
<evidence type="ECO:0000313" key="2">
    <source>
        <dbReference type="Proteomes" id="UP000054024"/>
    </source>
</evidence>
<protein>
    <submittedName>
        <fullName evidence="1">Uncharacterized protein</fullName>
    </submittedName>
</protein>
<sequence>MTAMQRWPGRYTDRHGSEEIVFESDGRESIRTTIRGVVFEGDMMDDLGALSGTPPEQMFSFLDGALCSCLLEWEVPMPVEVEGQGVRAGVLHCSLRLGDPVGPGLDEQSLITTLRLDGHEYRNADSQDDFEEALHDIQRRLPRGARIKACVACAWSDYSPGGPPLMAGLACFRDAKDRYRRCDGKQGPHGIFAIWQERTEFVQETWLCEEFEHRTSDRGYRGPFPYRGPLR</sequence>
<organism evidence="1 2">
    <name type="scientific">Streptomyces curacoi</name>
    <dbReference type="NCBI Taxonomy" id="146536"/>
    <lineage>
        <taxon>Bacteria</taxon>
        <taxon>Bacillati</taxon>
        <taxon>Actinomycetota</taxon>
        <taxon>Actinomycetes</taxon>
        <taxon>Kitasatosporales</taxon>
        <taxon>Streptomycetaceae</taxon>
        <taxon>Streptomyces</taxon>
    </lineage>
</organism>